<keyword evidence="3" id="KW-1185">Reference proteome</keyword>
<dbReference type="Proteomes" id="UP000002218">
    <property type="component" value="Chromosome"/>
</dbReference>
<dbReference type="AlphaFoldDB" id="C8X5Z9"/>
<name>C8X5Z9_NAKMY</name>
<evidence type="ECO:0000313" key="3">
    <source>
        <dbReference type="Proteomes" id="UP000002218"/>
    </source>
</evidence>
<organism evidence="2 3">
    <name type="scientific">Nakamurella multipartita (strain ATCC 700099 / DSM 44233 / CIP 104796 / JCM 9543 / NBRC 105858 / Y-104)</name>
    <name type="common">Microsphaera multipartita</name>
    <dbReference type="NCBI Taxonomy" id="479431"/>
    <lineage>
        <taxon>Bacteria</taxon>
        <taxon>Bacillati</taxon>
        <taxon>Actinomycetota</taxon>
        <taxon>Actinomycetes</taxon>
        <taxon>Nakamurellales</taxon>
        <taxon>Nakamurellaceae</taxon>
        <taxon>Nakamurella</taxon>
    </lineage>
</organism>
<dbReference type="KEGG" id="nml:Namu_0340"/>
<reference evidence="3" key="1">
    <citation type="submission" date="2009-09" db="EMBL/GenBank/DDBJ databases">
        <title>The complete genome of Nakamurella multipartita DSM 44233.</title>
        <authorList>
            <consortium name="US DOE Joint Genome Institute (JGI-PGF)"/>
            <person name="Lucas S."/>
            <person name="Copeland A."/>
            <person name="Lapidus A."/>
            <person name="Glavina del Rio T."/>
            <person name="Dalin E."/>
            <person name="Tice H."/>
            <person name="Bruce D."/>
            <person name="Goodwin L."/>
            <person name="Pitluck S."/>
            <person name="Kyrpides N."/>
            <person name="Mavromatis K."/>
            <person name="Ivanova N."/>
            <person name="Ovchinnikova G."/>
            <person name="Sims D."/>
            <person name="Meincke L."/>
            <person name="Brettin T."/>
            <person name="Detter J.C."/>
            <person name="Han C."/>
            <person name="Larimer F."/>
            <person name="Land M."/>
            <person name="Hauser L."/>
            <person name="Markowitz V."/>
            <person name="Cheng J.-F."/>
            <person name="Hugenholtz P."/>
            <person name="Woyke T."/>
            <person name="Wu D."/>
            <person name="Klenk H.-P."/>
            <person name="Eisen J.A."/>
        </authorList>
    </citation>
    <scope>NUCLEOTIDE SEQUENCE [LARGE SCALE GENOMIC DNA]</scope>
    <source>
        <strain evidence="3">ATCC 700099 / DSM 44233 / CIP 104796 / JCM 9543 / NBRC 105858 / Y-104</strain>
    </source>
</reference>
<protein>
    <submittedName>
        <fullName evidence="2">Putative membrane glycoprotein</fullName>
    </submittedName>
</protein>
<evidence type="ECO:0000313" key="2">
    <source>
        <dbReference type="EMBL" id="ACV76770.1"/>
    </source>
</evidence>
<dbReference type="eggNOG" id="ENOG502ZWRX">
    <property type="taxonomic scope" value="Bacteria"/>
</dbReference>
<dbReference type="Pfam" id="PF21805">
    <property type="entry name" value="Imm5_like"/>
    <property type="match status" value="1"/>
</dbReference>
<dbReference type="EMBL" id="CP001737">
    <property type="protein sequence ID" value="ACV76770.1"/>
    <property type="molecule type" value="Genomic_DNA"/>
</dbReference>
<dbReference type="RefSeq" id="WP_012814245.1">
    <property type="nucleotide sequence ID" value="NC_013235.1"/>
</dbReference>
<evidence type="ECO:0000259" key="1">
    <source>
        <dbReference type="Pfam" id="PF21805"/>
    </source>
</evidence>
<dbReference type="InterPro" id="IPR048667">
    <property type="entry name" value="Imm5-like"/>
</dbReference>
<gene>
    <name evidence="2" type="ordered locus">Namu_0340</name>
</gene>
<sequence length="194" mass="20460">MASHPAVGTADFELTMPELREVARFVVLHAQDVLAVYEQAVPADEGPRAALAAAWAFAEGARRTAWQRTASVQAHRSARSAPSEVARLAARCAGDAAAAAYLHPIARATQVGHILRAAASAARIAEVQAGEDPAAADAALGRSRQRATPVLLDVLGRYPAAPAGRDRVARLMCTLDRTLRERVDVVDSASERPA</sequence>
<dbReference type="STRING" id="479431.Namu_0340"/>
<feature type="domain" description="Imm-5-like" evidence="1">
    <location>
        <begin position="20"/>
        <end position="102"/>
    </location>
</feature>
<dbReference type="HOGENOM" id="CLU_122854_0_0_11"/>
<dbReference type="InParanoid" id="C8X5Z9"/>
<accession>C8X5Z9</accession>
<proteinExistence type="predicted"/>
<reference evidence="2 3" key="2">
    <citation type="journal article" date="2010" name="Stand. Genomic Sci.">
        <title>Complete genome sequence of Nakamurella multipartita type strain (Y-104).</title>
        <authorList>
            <person name="Tice H."/>
            <person name="Mayilraj S."/>
            <person name="Sims D."/>
            <person name="Lapidus A."/>
            <person name="Nolan M."/>
            <person name="Lucas S."/>
            <person name="Glavina Del Rio T."/>
            <person name="Copeland A."/>
            <person name="Cheng J.F."/>
            <person name="Meincke L."/>
            <person name="Bruce D."/>
            <person name="Goodwin L."/>
            <person name="Pitluck S."/>
            <person name="Ivanova N."/>
            <person name="Mavromatis K."/>
            <person name="Ovchinnikova G."/>
            <person name="Pati A."/>
            <person name="Chen A."/>
            <person name="Palaniappan K."/>
            <person name="Land M."/>
            <person name="Hauser L."/>
            <person name="Chang Y.J."/>
            <person name="Jeffries C.D."/>
            <person name="Detter J.C."/>
            <person name="Brettin T."/>
            <person name="Rohde M."/>
            <person name="Goker M."/>
            <person name="Bristow J."/>
            <person name="Eisen J.A."/>
            <person name="Markowitz V."/>
            <person name="Hugenholtz P."/>
            <person name="Kyrpides N.C."/>
            <person name="Klenk H.P."/>
            <person name="Chen F."/>
        </authorList>
    </citation>
    <scope>NUCLEOTIDE SEQUENCE [LARGE SCALE GENOMIC DNA]</scope>
    <source>
        <strain evidence="3">ATCC 700099 / DSM 44233 / CIP 104796 / JCM 9543 / NBRC 105858 / Y-104</strain>
    </source>
</reference>